<gene>
    <name evidence="4" type="ORF">ACFSVN_07325</name>
</gene>
<dbReference type="PROSITE" id="PS50110">
    <property type="entry name" value="RESPONSE_REGULATORY"/>
    <property type="match status" value="1"/>
</dbReference>
<reference evidence="5" key="1">
    <citation type="journal article" date="2019" name="Int. J. Syst. Evol. Microbiol.">
        <title>The Global Catalogue of Microorganisms (GCM) 10K type strain sequencing project: providing services to taxonomists for standard genome sequencing and annotation.</title>
        <authorList>
            <consortium name="The Broad Institute Genomics Platform"/>
            <consortium name="The Broad Institute Genome Sequencing Center for Infectious Disease"/>
            <person name="Wu L."/>
            <person name="Ma J."/>
        </authorList>
    </citation>
    <scope>NUCLEOTIDE SEQUENCE [LARGE SCALE GENOMIC DNA]</scope>
    <source>
        <strain evidence="5">KCTC 52042</strain>
    </source>
</reference>
<dbReference type="PANTHER" id="PTHR44591:SF3">
    <property type="entry name" value="RESPONSE REGULATORY DOMAIN-CONTAINING PROTEIN"/>
    <property type="match status" value="1"/>
</dbReference>
<dbReference type="RefSeq" id="WP_390300534.1">
    <property type="nucleotide sequence ID" value="NZ_JBHULI010000024.1"/>
</dbReference>
<dbReference type="InterPro" id="IPR011006">
    <property type="entry name" value="CheY-like_superfamily"/>
</dbReference>
<evidence type="ECO:0000256" key="2">
    <source>
        <dbReference type="PROSITE-ProRule" id="PRU00169"/>
    </source>
</evidence>
<proteinExistence type="predicted"/>
<evidence type="ECO:0000313" key="4">
    <source>
        <dbReference type="EMBL" id="MFD2532252.1"/>
    </source>
</evidence>
<dbReference type="Proteomes" id="UP001597460">
    <property type="component" value="Unassembled WGS sequence"/>
</dbReference>
<evidence type="ECO:0000313" key="5">
    <source>
        <dbReference type="Proteomes" id="UP001597460"/>
    </source>
</evidence>
<keyword evidence="1 2" id="KW-0597">Phosphoprotein</keyword>
<sequence>MKIIIVEDDKVLSLLLTKMIERLGHEVLEIITKGSDAIKIIKDISADLILMDIMLEDDVDGISAMSSLRESGLTTPVIYITGNSDPVNFERAKKTDFVEYLIKPVGFDELKENIEKV</sequence>
<dbReference type="SMART" id="SM00448">
    <property type="entry name" value="REC"/>
    <property type="match status" value="1"/>
</dbReference>
<dbReference type="SUPFAM" id="SSF52172">
    <property type="entry name" value="CheY-like"/>
    <property type="match status" value="1"/>
</dbReference>
<dbReference type="PANTHER" id="PTHR44591">
    <property type="entry name" value="STRESS RESPONSE REGULATOR PROTEIN 1"/>
    <property type="match status" value="1"/>
</dbReference>
<dbReference type="Pfam" id="PF00072">
    <property type="entry name" value="Response_reg"/>
    <property type="match status" value="1"/>
</dbReference>
<dbReference type="InterPro" id="IPR050595">
    <property type="entry name" value="Bact_response_regulator"/>
</dbReference>
<feature type="domain" description="Response regulatory" evidence="3">
    <location>
        <begin position="2"/>
        <end position="117"/>
    </location>
</feature>
<dbReference type="EMBL" id="JBHULI010000024">
    <property type="protein sequence ID" value="MFD2532252.1"/>
    <property type="molecule type" value="Genomic_DNA"/>
</dbReference>
<dbReference type="Gene3D" id="3.40.50.2300">
    <property type="match status" value="1"/>
</dbReference>
<name>A0ABW5JJM6_9BACT</name>
<organism evidence="4 5">
    <name type="scientific">Gracilimonas halophila</name>
    <dbReference type="NCBI Taxonomy" id="1834464"/>
    <lineage>
        <taxon>Bacteria</taxon>
        <taxon>Pseudomonadati</taxon>
        <taxon>Balneolota</taxon>
        <taxon>Balneolia</taxon>
        <taxon>Balneolales</taxon>
        <taxon>Balneolaceae</taxon>
        <taxon>Gracilimonas</taxon>
    </lineage>
</organism>
<accession>A0ABW5JJM6</accession>
<comment type="caution">
    <text evidence="4">The sequence shown here is derived from an EMBL/GenBank/DDBJ whole genome shotgun (WGS) entry which is preliminary data.</text>
</comment>
<dbReference type="InterPro" id="IPR001789">
    <property type="entry name" value="Sig_transdc_resp-reg_receiver"/>
</dbReference>
<evidence type="ECO:0000259" key="3">
    <source>
        <dbReference type="PROSITE" id="PS50110"/>
    </source>
</evidence>
<keyword evidence="5" id="KW-1185">Reference proteome</keyword>
<feature type="modified residue" description="4-aspartylphosphate" evidence="2">
    <location>
        <position position="52"/>
    </location>
</feature>
<protein>
    <submittedName>
        <fullName evidence="4">Response regulator</fullName>
    </submittedName>
</protein>
<evidence type="ECO:0000256" key="1">
    <source>
        <dbReference type="ARBA" id="ARBA00022553"/>
    </source>
</evidence>